<evidence type="ECO:0000313" key="1">
    <source>
        <dbReference type="EMBL" id="GAC09853.1"/>
    </source>
</evidence>
<proteinExistence type="predicted"/>
<dbReference type="AlphaFoldDB" id="A0AAV3UXD4"/>
<sequence>MKKLTTAKIRSGKLAMRRFEEEGIYHFLFEVGKKNVKLG</sequence>
<dbReference type="EMBL" id="BAEM01000029">
    <property type="protein sequence ID" value="GAC09853.1"/>
    <property type="molecule type" value="Genomic_DNA"/>
</dbReference>
<accession>A0AAV3UXD4</accession>
<reference evidence="1 2" key="1">
    <citation type="journal article" date="2017" name="Antonie Van Leeuwenhoek">
        <title>Rhizobium rhizosphaerae sp. nov., a novel species isolated from rice rhizosphere.</title>
        <authorList>
            <person name="Zhao J.J."/>
            <person name="Zhang J."/>
            <person name="Zhang R.J."/>
            <person name="Zhang C.W."/>
            <person name="Yin H.Q."/>
            <person name="Zhang X.X."/>
        </authorList>
    </citation>
    <scope>NUCLEOTIDE SEQUENCE [LARGE SCALE GENOMIC DNA]</scope>
    <source>
        <strain evidence="1 2">S18K6</strain>
    </source>
</reference>
<protein>
    <submittedName>
        <fullName evidence="1">Uncharacterized protein</fullName>
    </submittedName>
</protein>
<evidence type="ECO:0000313" key="2">
    <source>
        <dbReference type="Proteomes" id="UP000006320"/>
    </source>
</evidence>
<organism evidence="1 2">
    <name type="scientific">Paraglaciecola chathamensis S18K6</name>
    <dbReference type="NCBI Taxonomy" id="1127672"/>
    <lineage>
        <taxon>Bacteria</taxon>
        <taxon>Pseudomonadati</taxon>
        <taxon>Pseudomonadota</taxon>
        <taxon>Gammaproteobacteria</taxon>
        <taxon>Alteromonadales</taxon>
        <taxon>Alteromonadaceae</taxon>
        <taxon>Paraglaciecola</taxon>
    </lineage>
</organism>
<comment type="caution">
    <text evidence="1">The sequence shown here is derived from an EMBL/GenBank/DDBJ whole genome shotgun (WGS) entry which is preliminary data.</text>
</comment>
<gene>
    <name evidence="1" type="ORF">GCHA_1902</name>
</gene>
<dbReference type="Proteomes" id="UP000006320">
    <property type="component" value="Unassembled WGS sequence"/>
</dbReference>
<name>A0AAV3UXD4_9ALTE</name>